<gene>
    <name evidence="1" type="ORF">PAGA_a3145</name>
</gene>
<dbReference type="Proteomes" id="UP000217277">
    <property type="component" value="Chromosome I"/>
</dbReference>
<protein>
    <submittedName>
        <fullName evidence="1">Uncharacterized protein</fullName>
    </submittedName>
</protein>
<organism evidence="1 2">
    <name type="scientific">Pseudoalteromonas agarivorans DSM 14585</name>
    <dbReference type="NCBI Taxonomy" id="1312369"/>
    <lineage>
        <taxon>Bacteria</taxon>
        <taxon>Pseudomonadati</taxon>
        <taxon>Pseudomonadota</taxon>
        <taxon>Gammaproteobacteria</taxon>
        <taxon>Alteromonadales</taxon>
        <taxon>Pseudoalteromonadaceae</taxon>
        <taxon>Pseudoalteromonas</taxon>
    </lineage>
</organism>
<proteinExistence type="predicted"/>
<keyword evidence="2" id="KW-1185">Reference proteome</keyword>
<evidence type="ECO:0000313" key="2">
    <source>
        <dbReference type="Proteomes" id="UP000217277"/>
    </source>
</evidence>
<dbReference type="EMBL" id="CP011011">
    <property type="protein sequence ID" value="ATC83327.1"/>
    <property type="molecule type" value="Genomic_DNA"/>
</dbReference>
<sequence>MQSKFSSPVKGLLPLFLIINIAVTALAIVAFAFYSQNTQPAPAAKQKVSITQLAQQLDLPMVDALTMYGQGKVRQLLELTSVLDDEFEYTLYRFNATSETQLVYSSTKPAIESKKVNEHLTEQGILHHILLLNDQPIGELIIKQQLPAPPLTQQDSQVIAYIIAIVSVFALFALALLFNTYINTRLRKSSHLLNEELQAITENGNYDSKVSEKLDLGLSGVAKNINLLLDKVNSVMSEKEAAQKELQKLQTGLESEVQQRTIALEQATLKAQRASETKTTFLATMSHEIRTPMNGVIGTIDLLRQTELDGAQHRLSTIIRESAFSLLSILDDILDFSKIEAGKLNIDNHIESSSSFSIQLC</sequence>
<evidence type="ECO:0000313" key="1">
    <source>
        <dbReference type="EMBL" id="ATC83327.1"/>
    </source>
</evidence>
<reference evidence="1" key="1">
    <citation type="submission" date="2015-03" db="EMBL/GenBank/DDBJ databases">
        <authorList>
            <person name="Xie B.-B."/>
            <person name="Rong J.-C."/>
            <person name="Qin Q.-L."/>
            <person name="Zhang Y.-Z."/>
        </authorList>
    </citation>
    <scope>NUCLEOTIDE SEQUENCE</scope>
    <source>
        <strain evidence="1">DSM 14585</strain>
    </source>
</reference>
<accession>A0ACA8DYK2</accession>
<name>A0ACA8DYK2_9GAMM</name>